<reference evidence="1" key="1">
    <citation type="submission" date="2022-12" db="EMBL/GenBank/DDBJ databases">
        <title>Genome Sequence of Lasiodiplodia mahajangana.</title>
        <authorList>
            <person name="Buettner E."/>
        </authorList>
    </citation>
    <scope>NUCLEOTIDE SEQUENCE</scope>
    <source>
        <strain evidence="1">VT137</strain>
    </source>
</reference>
<dbReference type="Proteomes" id="UP001153332">
    <property type="component" value="Unassembled WGS sequence"/>
</dbReference>
<evidence type="ECO:0000313" key="1">
    <source>
        <dbReference type="EMBL" id="KAJ8124735.1"/>
    </source>
</evidence>
<sequence>MQEINPINTLLFCAITLANQKKSDRKNGSSNYSGIAHIVRDNNTKLLTSKTSGNDEAFSHKPTSSTASDLSPLEIYVTPRPSKTKPYQTDPDSGKHTTSAEMVDSTTITEESLKTALTERLKAIHVEVTDMSGGCGQSFTSLIVSPAFAGQNSLKRHRAVNAALRDEIAAIHAWSAKCQTPEEWEKARAEAQTQTSTSTTEGEPHPPLDGTVGGKVDGVNA</sequence>
<accession>A0ACC2JBG5</accession>
<keyword evidence="2" id="KW-1185">Reference proteome</keyword>
<proteinExistence type="predicted"/>
<protein>
    <submittedName>
        <fullName evidence="1">Uncharacterized protein</fullName>
    </submittedName>
</protein>
<dbReference type="EMBL" id="JAPUUL010002809">
    <property type="protein sequence ID" value="KAJ8124735.1"/>
    <property type="molecule type" value="Genomic_DNA"/>
</dbReference>
<comment type="caution">
    <text evidence="1">The sequence shown here is derived from an EMBL/GenBank/DDBJ whole genome shotgun (WGS) entry which is preliminary data.</text>
</comment>
<organism evidence="1 2">
    <name type="scientific">Lasiodiplodia mahajangana</name>
    <dbReference type="NCBI Taxonomy" id="1108764"/>
    <lineage>
        <taxon>Eukaryota</taxon>
        <taxon>Fungi</taxon>
        <taxon>Dikarya</taxon>
        <taxon>Ascomycota</taxon>
        <taxon>Pezizomycotina</taxon>
        <taxon>Dothideomycetes</taxon>
        <taxon>Dothideomycetes incertae sedis</taxon>
        <taxon>Botryosphaeriales</taxon>
        <taxon>Botryosphaeriaceae</taxon>
        <taxon>Lasiodiplodia</taxon>
    </lineage>
</organism>
<name>A0ACC2JBG5_9PEZI</name>
<evidence type="ECO:0000313" key="2">
    <source>
        <dbReference type="Proteomes" id="UP001153332"/>
    </source>
</evidence>
<gene>
    <name evidence="1" type="ORF">O1611_g8905</name>
</gene>